<evidence type="ECO:0000313" key="1">
    <source>
        <dbReference type="EMBL" id="SFV60327.1"/>
    </source>
</evidence>
<dbReference type="InterPro" id="IPR045584">
    <property type="entry name" value="Pilin-like"/>
</dbReference>
<dbReference type="EMBL" id="FPHB01000048">
    <property type="protein sequence ID" value="SFV60327.1"/>
    <property type="molecule type" value="Genomic_DNA"/>
</dbReference>
<dbReference type="Pfam" id="PF07963">
    <property type="entry name" value="N_methyl"/>
    <property type="match status" value="1"/>
</dbReference>
<sequence>MKRSHSAFTMIELVFVIVILGILAAVAIPKLAATRDDAKISKIAMNIMSGAAEIAEYATSHAAVDDNLSVMSNGISSLVDSGDAVLKDDGSKAEVKMGSVSDCVIVEVASGEQEDNLTVSFGDANGDSKCSHLQSAIDASKYPMKLRGTSVNY</sequence>
<protein>
    <submittedName>
        <fullName evidence="1">Type II secretion envelope pseudopilin protein (PulG,guides folded protein to PulD in outer membrane)</fullName>
    </submittedName>
</protein>
<dbReference type="NCBIfam" id="TIGR02532">
    <property type="entry name" value="IV_pilin_GFxxxE"/>
    <property type="match status" value="1"/>
</dbReference>
<gene>
    <name evidence="1" type="ORF">MNB_SM-7-740</name>
</gene>
<proteinExistence type="predicted"/>
<dbReference type="SUPFAM" id="SSF54523">
    <property type="entry name" value="Pili subunits"/>
    <property type="match status" value="1"/>
</dbReference>
<dbReference type="PANTHER" id="PTHR30093">
    <property type="entry name" value="GENERAL SECRETION PATHWAY PROTEIN G"/>
    <property type="match status" value="1"/>
</dbReference>
<dbReference type="InterPro" id="IPR012902">
    <property type="entry name" value="N_methyl_site"/>
</dbReference>
<name>A0A1W1C3N5_9ZZZZ</name>
<reference evidence="1" key="1">
    <citation type="submission" date="2016-10" db="EMBL/GenBank/DDBJ databases">
        <authorList>
            <person name="de Groot N.N."/>
        </authorList>
    </citation>
    <scope>NUCLEOTIDE SEQUENCE</scope>
</reference>
<accession>A0A1W1C3N5</accession>
<dbReference type="AlphaFoldDB" id="A0A1W1C3N5"/>
<dbReference type="Gene3D" id="3.30.700.10">
    <property type="entry name" value="Glycoprotein, Type 4 Pilin"/>
    <property type="match status" value="1"/>
</dbReference>
<organism evidence="1">
    <name type="scientific">hydrothermal vent metagenome</name>
    <dbReference type="NCBI Taxonomy" id="652676"/>
    <lineage>
        <taxon>unclassified sequences</taxon>
        <taxon>metagenomes</taxon>
        <taxon>ecological metagenomes</taxon>
    </lineage>
</organism>